<dbReference type="InterPro" id="IPR050463">
    <property type="entry name" value="Gfo/Idh/MocA_oxidrdct_glycsds"/>
</dbReference>
<dbReference type="SUPFAM" id="SSF51735">
    <property type="entry name" value="NAD(P)-binding Rossmann-fold domains"/>
    <property type="match status" value="1"/>
</dbReference>
<dbReference type="GO" id="GO:0000166">
    <property type="term" value="F:nucleotide binding"/>
    <property type="evidence" value="ECO:0007669"/>
    <property type="project" value="InterPro"/>
</dbReference>
<dbReference type="SUPFAM" id="SSF55347">
    <property type="entry name" value="Glyceraldehyde-3-phosphate dehydrogenase-like, C-terminal domain"/>
    <property type="match status" value="1"/>
</dbReference>
<dbReference type="Gene3D" id="3.40.50.720">
    <property type="entry name" value="NAD(P)-binding Rossmann-like Domain"/>
    <property type="match status" value="1"/>
</dbReference>
<reference evidence="4 5" key="1">
    <citation type="submission" date="2019-03" db="EMBL/GenBank/DDBJ databases">
        <title>Draft genome sequences of novel Actinobacteria.</title>
        <authorList>
            <person name="Sahin N."/>
            <person name="Ay H."/>
            <person name="Saygin H."/>
        </authorList>
    </citation>
    <scope>NUCLEOTIDE SEQUENCE [LARGE SCALE GENOMIC DNA]</scope>
    <source>
        <strain evidence="4 5">KC310</strain>
    </source>
</reference>
<name>A0A4R4W001_9ACTN</name>
<evidence type="ECO:0000313" key="4">
    <source>
        <dbReference type="EMBL" id="TDD11101.1"/>
    </source>
</evidence>
<keyword evidence="5" id="KW-1185">Reference proteome</keyword>
<dbReference type="Pfam" id="PF22725">
    <property type="entry name" value="GFO_IDH_MocA_C3"/>
    <property type="match status" value="1"/>
</dbReference>
<proteinExistence type="predicted"/>
<dbReference type="Gene3D" id="3.30.360.10">
    <property type="entry name" value="Dihydrodipicolinate Reductase, domain 2"/>
    <property type="match status" value="1"/>
</dbReference>
<dbReference type="PANTHER" id="PTHR43818:SF11">
    <property type="entry name" value="BCDNA.GH03377"/>
    <property type="match status" value="1"/>
</dbReference>
<accession>A0A4R4W001</accession>
<dbReference type="Pfam" id="PF01408">
    <property type="entry name" value="GFO_IDH_MocA"/>
    <property type="match status" value="1"/>
</dbReference>
<dbReference type="InterPro" id="IPR055170">
    <property type="entry name" value="GFO_IDH_MocA-like_dom"/>
</dbReference>
<organism evidence="4 5">
    <name type="scientific">Nonomuraea deserti</name>
    <dbReference type="NCBI Taxonomy" id="1848322"/>
    <lineage>
        <taxon>Bacteria</taxon>
        <taxon>Bacillati</taxon>
        <taxon>Actinomycetota</taxon>
        <taxon>Actinomycetes</taxon>
        <taxon>Streptosporangiales</taxon>
        <taxon>Streptosporangiaceae</taxon>
        <taxon>Nonomuraea</taxon>
    </lineage>
</organism>
<keyword evidence="1" id="KW-0560">Oxidoreductase</keyword>
<evidence type="ECO:0000256" key="1">
    <source>
        <dbReference type="ARBA" id="ARBA00023002"/>
    </source>
</evidence>
<dbReference type="InterPro" id="IPR000683">
    <property type="entry name" value="Gfo/Idh/MocA-like_OxRdtase_N"/>
</dbReference>
<comment type="caution">
    <text evidence="4">The sequence shown here is derived from an EMBL/GenBank/DDBJ whole genome shotgun (WGS) entry which is preliminary data.</text>
</comment>
<evidence type="ECO:0000313" key="5">
    <source>
        <dbReference type="Proteomes" id="UP000295258"/>
    </source>
</evidence>
<sequence length="382" mass="41616">MGVALVGCGYVADYYASTIPNHPQLKAVGVYDRNAVRAADFSRHHGIPAFASMADLLADESVRIVVNLTNPRSHADVTRSALEAGRHVYSEKPLALSVAEARELVELAESRGLTLGAGPCSLLGETAQTVWRALRDGVVGRPRLVYAELDDGAIHQMPYWTWTSESGAPWPYLDEFRVGPALEHAAYYLNWLTAFFGPATEVTSFSALVVPGKVPGVTGSDFAPDFTTATLRFTSGAIARLTCSTLAPEDRALRIVGDDGVLRVAECWDYGAGVTLQTLVPDEQRESSDHYLEPPVPFPLVRPADYRHRYKKSPEQDLHDMDFARGVAEVADAVIERRAARVSARQALHVLEIILAMTECGTTKIESTFEPVTPMPWAALPA</sequence>
<feature type="domain" description="Gfo/Idh/MocA-like oxidoreductase N-terminal" evidence="2">
    <location>
        <begin position="2"/>
        <end position="116"/>
    </location>
</feature>
<evidence type="ECO:0000259" key="3">
    <source>
        <dbReference type="Pfam" id="PF22725"/>
    </source>
</evidence>
<dbReference type="Proteomes" id="UP000295258">
    <property type="component" value="Unassembled WGS sequence"/>
</dbReference>
<dbReference type="GO" id="GO:0016491">
    <property type="term" value="F:oxidoreductase activity"/>
    <property type="evidence" value="ECO:0007669"/>
    <property type="project" value="UniProtKB-KW"/>
</dbReference>
<dbReference type="PANTHER" id="PTHR43818">
    <property type="entry name" value="BCDNA.GH03377"/>
    <property type="match status" value="1"/>
</dbReference>
<dbReference type="EMBL" id="SMKO01000010">
    <property type="protein sequence ID" value="TDD11101.1"/>
    <property type="molecule type" value="Genomic_DNA"/>
</dbReference>
<protein>
    <submittedName>
        <fullName evidence="4">Gfo/Idh/MocA family oxidoreductase</fullName>
    </submittedName>
</protein>
<gene>
    <name evidence="4" type="ORF">E1292_06740</name>
</gene>
<dbReference type="AlphaFoldDB" id="A0A4R4W001"/>
<evidence type="ECO:0000259" key="2">
    <source>
        <dbReference type="Pfam" id="PF01408"/>
    </source>
</evidence>
<feature type="domain" description="GFO/IDH/MocA-like oxidoreductase" evidence="3">
    <location>
        <begin position="128"/>
        <end position="262"/>
    </location>
</feature>
<dbReference type="InterPro" id="IPR036291">
    <property type="entry name" value="NAD(P)-bd_dom_sf"/>
</dbReference>